<gene>
    <name evidence="3" type="ORF">V6N12_056201</name>
</gene>
<keyword evidence="4" id="KW-1185">Reference proteome</keyword>
<dbReference type="Proteomes" id="UP001472677">
    <property type="component" value="Unassembled WGS sequence"/>
</dbReference>
<organism evidence="3 4">
    <name type="scientific">Hibiscus sabdariffa</name>
    <name type="common">roselle</name>
    <dbReference type="NCBI Taxonomy" id="183260"/>
    <lineage>
        <taxon>Eukaryota</taxon>
        <taxon>Viridiplantae</taxon>
        <taxon>Streptophyta</taxon>
        <taxon>Embryophyta</taxon>
        <taxon>Tracheophyta</taxon>
        <taxon>Spermatophyta</taxon>
        <taxon>Magnoliopsida</taxon>
        <taxon>eudicotyledons</taxon>
        <taxon>Gunneridae</taxon>
        <taxon>Pentapetalae</taxon>
        <taxon>rosids</taxon>
        <taxon>malvids</taxon>
        <taxon>Malvales</taxon>
        <taxon>Malvaceae</taxon>
        <taxon>Malvoideae</taxon>
        <taxon>Hibiscus</taxon>
    </lineage>
</organism>
<name>A0ABR2CS76_9ROSI</name>
<dbReference type="Gene3D" id="3.30.559.10">
    <property type="entry name" value="Chloramphenicol acetyltransferase-like domain"/>
    <property type="match status" value="2"/>
</dbReference>
<proteinExistence type="predicted"/>
<dbReference type="Pfam" id="PF02458">
    <property type="entry name" value="Transferase"/>
    <property type="match status" value="1"/>
</dbReference>
<sequence>MQRLVLVLNIPLFPQISYAKRAFFFQTLSASAIAMAMSESTVTIHEITRVTPSSDSPNSANEFSLPLTFFDTYWFKFPPVQSLYLYQLNESHSTPSYFNSEILPRLKQSLSLALSHYLPIAGYLKWPPGADRPVVSYTSNDGVALTVAESNVAIFDTLISNEMHRAKDSHPFTPELVLSDDKAAILALQITLFPLQGFSIGTAAHHSAFDGRIASMFMRSWAYLCKHGTNELPPELAPSFDRSIIKDPSVLVLRFLNQWLAVFDEDQESDTRSFKIPASLQAVSDGVVRATFEFSSNDIRRLKEKALSELKTDGRGKQQRHLSSFVVTLAYTATCLVKTKGEGDRDVVIDFGVDCRARLDPPAPPTYFGNCVVNYSNSEKARNFAGANGFAFAIDMVSELVQKVKKGVLEGAEMNVSNFYAPKLPGTQLIMVAGSPKLNVYDADFGQSKLKKLEIVSIERDEAVFMAESGEGNGGVEVGLALEKHEMEEFAALFYGGLRSLN</sequence>
<keyword evidence="2" id="KW-0012">Acyltransferase</keyword>
<dbReference type="PANTHER" id="PTHR31625">
    <property type="match status" value="1"/>
</dbReference>
<keyword evidence="1" id="KW-0808">Transferase</keyword>
<reference evidence="3 4" key="1">
    <citation type="journal article" date="2024" name="G3 (Bethesda)">
        <title>Genome assembly of Hibiscus sabdariffa L. provides insights into metabolisms of medicinal natural products.</title>
        <authorList>
            <person name="Kim T."/>
        </authorList>
    </citation>
    <scope>NUCLEOTIDE SEQUENCE [LARGE SCALE GENOMIC DNA]</scope>
    <source>
        <strain evidence="3">TK-2024</strain>
        <tissue evidence="3">Old leaves</tissue>
    </source>
</reference>
<dbReference type="InterPro" id="IPR051504">
    <property type="entry name" value="Plant_metabolite_acyltrans"/>
</dbReference>
<evidence type="ECO:0000256" key="1">
    <source>
        <dbReference type="ARBA" id="ARBA00022679"/>
    </source>
</evidence>
<dbReference type="InterPro" id="IPR023213">
    <property type="entry name" value="CAT-like_dom_sf"/>
</dbReference>
<dbReference type="SUPFAM" id="SSF52777">
    <property type="entry name" value="CoA-dependent acyltransferases"/>
    <property type="match status" value="1"/>
</dbReference>
<evidence type="ECO:0000313" key="3">
    <source>
        <dbReference type="EMBL" id="KAK8522493.1"/>
    </source>
</evidence>
<accession>A0ABR2CS76</accession>
<protein>
    <submittedName>
        <fullName evidence="3">Uncharacterized protein</fullName>
    </submittedName>
</protein>
<evidence type="ECO:0000256" key="2">
    <source>
        <dbReference type="ARBA" id="ARBA00023315"/>
    </source>
</evidence>
<comment type="caution">
    <text evidence="3">The sequence shown here is derived from an EMBL/GenBank/DDBJ whole genome shotgun (WGS) entry which is preliminary data.</text>
</comment>
<evidence type="ECO:0000313" key="4">
    <source>
        <dbReference type="Proteomes" id="UP001472677"/>
    </source>
</evidence>
<dbReference type="EMBL" id="JBBPBM010000045">
    <property type="protein sequence ID" value="KAK8522493.1"/>
    <property type="molecule type" value="Genomic_DNA"/>
</dbReference>